<dbReference type="SUPFAM" id="SSF53756">
    <property type="entry name" value="UDP-Glycosyltransferase/glycogen phosphorylase"/>
    <property type="match status" value="1"/>
</dbReference>
<evidence type="ECO:0000256" key="1">
    <source>
        <dbReference type="ARBA" id="ARBA00022679"/>
    </source>
</evidence>
<proteinExistence type="predicted"/>
<dbReference type="GO" id="GO:0016757">
    <property type="term" value="F:glycosyltransferase activity"/>
    <property type="evidence" value="ECO:0007669"/>
    <property type="project" value="TreeGrafter"/>
</dbReference>
<accession>A0A6H2H6I9</accession>
<evidence type="ECO:0000313" key="3">
    <source>
        <dbReference type="EMBL" id="QJC55214.1"/>
    </source>
</evidence>
<dbReference type="PANTHER" id="PTHR46401">
    <property type="entry name" value="GLYCOSYLTRANSFERASE WBBK-RELATED"/>
    <property type="match status" value="1"/>
</dbReference>
<keyword evidence="4" id="KW-1185">Reference proteome</keyword>
<reference evidence="3 4" key="1">
    <citation type="submission" date="2020-04" db="EMBL/GenBank/DDBJ databases">
        <title>Complete genome of a Psychrophilic, Marine, Gas Vacuolate Bacterium Polaromonas vacuolata KCTC 22033T.</title>
        <authorList>
            <person name="Hwang K."/>
            <person name="Kim K.M."/>
        </authorList>
    </citation>
    <scope>NUCLEOTIDE SEQUENCE [LARGE SCALE GENOMIC DNA]</scope>
    <source>
        <strain evidence="3 4">KCTC 22033</strain>
    </source>
</reference>
<dbReference type="Pfam" id="PF13579">
    <property type="entry name" value="Glyco_trans_4_4"/>
    <property type="match status" value="1"/>
</dbReference>
<dbReference type="GO" id="GO:0009103">
    <property type="term" value="P:lipopolysaccharide biosynthetic process"/>
    <property type="evidence" value="ECO:0007669"/>
    <property type="project" value="TreeGrafter"/>
</dbReference>
<evidence type="ECO:0000313" key="4">
    <source>
        <dbReference type="Proteomes" id="UP000502041"/>
    </source>
</evidence>
<evidence type="ECO:0000259" key="2">
    <source>
        <dbReference type="Pfam" id="PF13579"/>
    </source>
</evidence>
<dbReference type="Gene3D" id="3.40.50.2000">
    <property type="entry name" value="Glycogen Phosphorylase B"/>
    <property type="match status" value="2"/>
</dbReference>
<dbReference type="KEGG" id="pvac:HC248_00492"/>
<dbReference type="Proteomes" id="UP000502041">
    <property type="component" value="Chromosome"/>
</dbReference>
<dbReference type="InterPro" id="IPR028098">
    <property type="entry name" value="Glyco_trans_4-like_N"/>
</dbReference>
<name>A0A6H2H6I9_9BURK</name>
<organism evidence="3 4">
    <name type="scientific">Polaromonas vacuolata</name>
    <dbReference type="NCBI Taxonomy" id="37448"/>
    <lineage>
        <taxon>Bacteria</taxon>
        <taxon>Pseudomonadati</taxon>
        <taxon>Pseudomonadota</taxon>
        <taxon>Betaproteobacteria</taxon>
        <taxon>Burkholderiales</taxon>
        <taxon>Comamonadaceae</taxon>
        <taxon>Polaromonas</taxon>
    </lineage>
</organism>
<feature type="domain" description="Glycosyltransferase subfamily 4-like N-terminal" evidence="2">
    <location>
        <begin position="21"/>
        <end position="193"/>
    </location>
</feature>
<protein>
    <recommendedName>
        <fullName evidence="2">Glycosyltransferase subfamily 4-like N-terminal domain-containing protein</fullName>
    </recommendedName>
</protein>
<gene>
    <name evidence="3" type="ORF">HC248_00492</name>
</gene>
<dbReference type="AlphaFoldDB" id="A0A6H2H6I9"/>
<dbReference type="PANTHER" id="PTHR46401:SF2">
    <property type="entry name" value="GLYCOSYLTRANSFERASE WBBK-RELATED"/>
    <property type="match status" value="1"/>
</dbReference>
<dbReference type="RefSeq" id="WP_168921113.1">
    <property type="nucleotide sequence ID" value="NZ_CP051461.1"/>
</dbReference>
<keyword evidence="1" id="KW-0808">Transferase</keyword>
<sequence length="403" mass="44199">MRQAANIFILGSYPCQTPMHGGQIRLAEIAAAYQRTGAQVRVCSVFDETSYANQRYGPYDHIYPIHSQFRQWNAQAIPLIDDLTVGNYAALDPDAYKTLSQHLPSSVDVLHFEQPWLLPLVLRWRKEGRLNGTRLVYGSQNIEGPLKASILHQYRIPQAEAVAEEISALERSACQEADLTLAVSESDRKTLQSYTTKPVLLAANGIAAWQAKDAALKHWKAQLPTEKFALFVASAHPPNISGFFDMFGDALGFIPPDTRLVVVGSVGPHLLSHPRFQRWLPLNQSRIQVLGLIDDQALAAVKTLAHLFVLPITEGGGSNIKTAEALYSGSHVLGTPVSFRGFDNFVSLAGVHQHAQPAAFRQAVTTLLQTPSPATTPATQALRQTLLWSNTLACVEDTARAQP</sequence>
<dbReference type="EMBL" id="CP051461">
    <property type="protein sequence ID" value="QJC55214.1"/>
    <property type="molecule type" value="Genomic_DNA"/>
</dbReference>